<gene>
    <name evidence="1" type="ORF">CPELLU_LOCUS12039</name>
</gene>
<reference evidence="1" key="1">
    <citation type="submission" date="2021-06" db="EMBL/GenBank/DDBJ databases">
        <authorList>
            <person name="Kallberg Y."/>
            <person name="Tangrot J."/>
            <person name="Rosling A."/>
        </authorList>
    </citation>
    <scope>NUCLEOTIDE SEQUENCE</scope>
    <source>
        <strain evidence="1">FL966</strain>
    </source>
</reference>
<evidence type="ECO:0000313" key="1">
    <source>
        <dbReference type="EMBL" id="CAG8705301.1"/>
    </source>
</evidence>
<feature type="non-terminal residue" evidence="1">
    <location>
        <position position="183"/>
    </location>
</feature>
<name>A0A9N9HTV8_9GLOM</name>
<comment type="caution">
    <text evidence="1">The sequence shown here is derived from an EMBL/GenBank/DDBJ whole genome shotgun (WGS) entry which is preliminary data.</text>
</comment>
<evidence type="ECO:0000313" key="2">
    <source>
        <dbReference type="Proteomes" id="UP000789759"/>
    </source>
</evidence>
<accession>A0A9N9HTV8</accession>
<dbReference type="AlphaFoldDB" id="A0A9N9HTV8"/>
<keyword evidence="2" id="KW-1185">Reference proteome</keyword>
<proteinExistence type="predicted"/>
<dbReference type="EMBL" id="CAJVQA010011242">
    <property type="protein sequence ID" value="CAG8705301.1"/>
    <property type="molecule type" value="Genomic_DNA"/>
</dbReference>
<dbReference type="Proteomes" id="UP000789759">
    <property type="component" value="Unassembled WGS sequence"/>
</dbReference>
<protein>
    <submittedName>
        <fullName evidence="1">17962_t:CDS:1</fullName>
    </submittedName>
</protein>
<organism evidence="1 2">
    <name type="scientific">Cetraspora pellucida</name>
    <dbReference type="NCBI Taxonomy" id="1433469"/>
    <lineage>
        <taxon>Eukaryota</taxon>
        <taxon>Fungi</taxon>
        <taxon>Fungi incertae sedis</taxon>
        <taxon>Mucoromycota</taxon>
        <taxon>Glomeromycotina</taxon>
        <taxon>Glomeromycetes</taxon>
        <taxon>Diversisporales</taxon>
        <taxon>Gigasporaceae</taxon>
        <taxon>Cetraspora</taxon>
    </lineage>
</organism>
<sequence length="183" mass="21630">TLPKDYSFFGFYKYRLQQPDFVCSLRKESLNLKKDLKTAVKNDSTEIKTAAIELLKIFKEHVACQVLSTETIEATPITKFFDYFLIISFIPNIIRSVRSENETFEEENSDVIPVLLMEVFFKIQQQERQHTMNENKQNDSDFEDQNNDKNIKETIYKISGQRLTEALKAEYKKIYNKMDNELK</sequence>